<dbReference type="PANTHER" id="PTHR38436:SF1">
    <property type="entry name" value="ESTER CYCLASE"/>
    <property type="match status" value="1"/>
</dbReference>
<dbReference type="GO" id="GO:0030638">
    <property type="term" value="P:polyketide metabolic process"/>
    <property type="evidence" value="ECO:0007669"/>
    <property type="project" value="InterPro"/>
</dbReference>
<dbReference type="SUPFAM" id="SSF54427">
    <property type="entry name" value="NTF2-like"/>
    <property type="match status" value="1"/>
</dbReference>
<sequence>MYTMSQPSQLDANTALVTKFMQDVWNRQDAAAVPNFVTTDYIDHAYTPRDASGHAAMVGAFSAAFSDAQHVIEQLTAQDDYVVIRVRVTARHTGNFRDAAPSGNLIDVVQYRTFRLLDNKIAEHWALFDTATLFRQIGASPSPANACVKK</sequence>
<dbReference type="Proteomes" id="UP000237839">
    <property type="component" value="Unassembled WGS sequence"/>
</dbReference>
<name>A0A2S9GWC7_9BURK</name>
<proteinExistence type="predicted"/>
<dbReference type="EMBL" id="PUGF01000017">
    <property type="protein sequence ID" value="PRC91998.1"/>
    <property type="molecule type" value="Genomic_DNA"/>
</dbReference>
<dbReference type="Pfam" id="PF07366">
    <property type="entry name" value="SnoaL"/>
    <property type="match status" value="1"/>
</dbReference>
<comment type="caution">
    <text evidence="1">The sequence shown here is derived from an EMBL/GenBank/DDBJ whole genome shotgun (WGS) entry which is preliminary data.</text>
</comment>
<evidence type="ECO:0000313" key="2">
    <source>
        <dbReference type="Proteomes" id="UP000237839"/>
    </source>
</evidence>
<dbReference type="OrthoDB" id="129343at2"/>
<dbReference type="InterPro" id="IPR009959">
    <property type="entry name" value="Cyclase_SnoaL-like"/>
</dbReference>
<dbReference type="RefSeq" id="WP_105533089.1">
    <property type="nucleotide sequence ID" value="NZ_PUGF01000017.1"/>
</dbReference>
<gene>
    <name evidence="1" type="ORF">S2091_3340</name>
</gene>
<accession>A0A2S9GWC7</accession>
<keyword evidence="2" id="KW-1185">Reference proteome</keyword>
<dbReference type="InterPro" id="IPR032710">
    <property type="entry name" value="NTF2-like_dom_sf"/>
</dbReference>
<dbReference type="AlphaFoldDB" id="A0A2S9GWC7"/>
<dbReference type="Gene3D" id="3.10.450.50">
    <property type="match status" value="1"/>
</dbReference>
<protein>
    <submittedName>
        <fullName evidence="1">Putative ester cyclase</fullName>
    </submittedName>
</protein>
<organism evidence="1 2">
    <name type="scientific">Solimicrobium silvestre</name>
    <dbReference type="NCBI Taxonomy" id="2099400"/>
    <lineage>
        <taxon>Bacteria</taxon>
        <taxon>Pseudomonadati</taxon>
        <taxon>Pseudomonadota</taxon>
        <taxon>Betaproteobacteria</taxon>
        <taxon>Burkholderiales</taxon>
        <taxon>Oxalobacteraceae</taxon>
        <taxon>Solimicrobium</taxon>
    </lineage>
</organism>
<dbReference type="PANTHER" id="PTHR38436">
    <property type="entry name" value="POLYKETIDE CYCLASE SNOAL-LIKE DOMAIN"/>
    <property type="match status" value="1"/>
</dbReference>
<evidence type="ECO:0000313" key="1">
    <source>
        <dbReference type="EMBL" id="PRC91998.1"/>
    </source>
</evidence>
<reference evidence="1 2" key="1">
    <citation type="submission" date="2018-02" db="EMBL/GenBank/DDBJ databases">
        <title>Solimicrobium silvestre gen. nov., sp. nov., isolated from alpine forest soil.</title>
        <authorList>
            <person name="Margesin R."/>
            <person name="Albuquerque L."/>
            <person name="Zhang D.-C."/>
            <person name="Froufe H.J.C."/>
            <person name="Severino R."/>
            <person name="Roxo I."/>
            <person name="Egas C."/>
            <person name="Da Costa M.S."/>
        </authorList>
    </citation>
    <scope>NUCLEOTIDE SEQUENCE [LARGE SCALE GENOMIC DNA]</scope>
    <source>
        <strain evidence="1 2">S20-91</strain>
    </source>
</reference>